<dbReference type="Pfam" id="PF20072">
    <property type="entry name" value="DUF6468"/>
    <property type="match status" value="1"/>
</dbReference>
<reference evidence="4 5" key="1">
    <citation type="submission" date="2016-10" db="EMBL/GenBank/DDBJ databases">
        <authorList>
            <person name="de Groot N.N."/>
        </authorList>
    </citation>
    <scope>NUCLEOTIDE SEQUENCE [LARGE SCALE GENOMIC DNA]</scope>
    <source>
        <strain evidence="4 5">DSM 19981</strain>
    </source>
</reference>
<name>A0A1I4CG24_9PROT</name>
<feature type="transmembrane region" description="Helical" evidence="2">
    <location>
        <begin position="6"/>
        <end position="26"/>
    </location>
</feature>
<dbReference type="STRING" id="1123062.SAMN02745775_107216"/>
<keyword evidence="5" id="KW-1185">Reference proteome</keyword>
<evidence type="ECO:0000313" key="5">
    <source>
        <dbReference type="Proteomes" id="UP000199473"/>
    </source>
</evidence>
<sequence>MTALEWLAQGALLLLLAVAVPFAWRLERQIAALRREGAAVTNGAAGMAEATEAAEAALTRLRATAEQAGRSVAEKVAVAEPLRDDLRYLAERAESLADRLDGLVRAARPLASGLPERAPEPQGPRASSHAGGALGGVMPRSEAERELLRALREAR</sequence>
<feature type="domain" description="DUF6468" evidence="3">
    <location>
        <begin position="33"/>
        <end position="108"/>
    </location>
</feature>
<evidence type="ECO:0000259" key="3">
    <source>
        <dbReference type="Pfam" id="PF20072"/>
    </source>
</evidence>
<organism evidence="4 5">
    <name type="scientific">Falsiroseomonas stagni DSM 19981</name>
    <dbReference type="NCBI Taxonomy" id="1123062"/>
    <lineage>
        <taxon>Bacteria</taxon>
        <taxon>Pseudomonadati</taxon>
        <taxon>Pseudomonadota</taxon>
        <taxon>Alphaproteobacteria</taxon>
        <taxon>Acetobacterales</taxon>
        <taxon>Roseomonadaceae</taxon>
        <taxon>Falsiroseomonas</taxon>
    </lineage>
</organism>
<dbReference type="InterPro" id="IPR045531">
    <property type="entry name" value="DUF6468"/>
</dbReference>
<gene>
    <name evidence="4" type="ORF">SAMN02745775_107216</name>
</gene>
<protein>
    <recommendedName>
        <fullName evidence="3">DUF6468 domain-containing protein</fullName>
    </recommendedName>
</protein>
<proteinExistence type="predicted"/>
<evidence type="ECO:0000256" key="1">
    <source>
        <dbReference type="SAM" id="MobiDB-lite"/>
    </source>
</evidence>
<dbReference type="AlphaFoldDB" id="A0A1I4CG24"/>
<keyword evidence="2" id="KW-0472">Membrane</keyword>
<keyword evidence="2" id="KW-1133">Transmembrane helix</keyword>
<dbReference type="RefSeq" id="WP_092961397.1">
    <property type="nucleotide sequence ID" value="NZ_FOSQ01000007.1"/>
</dbReference>
<feature type="region of interest" description="Disordered" evidence="1">
    <location>
        <begin position="111"/>
        <end position="155"/>
    </location>
</feature>
<keyword evidence="2" id="KW-0812">Transmembrane</keyword>
<evidence type="ECO:0000256" key="2">
    <source>
        <dbReference type="SAM" id="Phobius"/>
    </source>
</evidence>
<evidence type="ECO:0000313" key="4">
    <source>
        <dbReference type="EMBL" id="SFK79905.1"/>
    </source>
</evidence>
<accession>A0A1I4CG24</accession>
<dbReference type="Proteomes" id="UP000199473">
    <property type="component" value="Unassembled WGS sequence"/>
</dbReference>
<feature type="compositionally biased region" description="Basic and acidic residues" evidence="1">
    <location>
        <begin position="141"/>
        <end position="155"/>
    </location>
</feature>
<dbReference type="OrthoDB" id="7285081at2"/>
<dbReference type="EMBL" id="FOSQ01000007">
    <property type="protein sequence ID" value="SFK79905.1"/>
    <property type="molecule type" value="Genomic_DNA"/>
</dbReference>